<name>A0A923LNP9_9FIRM</name>
<dbReference type="Gene3D" id="1.10.8.10">
    <property type="entry name" value="DNA helicase RuvA subunit, C-terminal domain"/>
    <property type="match status" value="1"/>
</dbReference>
<dbReference type="GO" id="GO:0006310">
    <property type="term" value="P:DNA recombination"/>
    <property type="evidence" value="ECO:0007669"/>
    <property type="project" value="UniProtKB-UniRule"/>
</dbReference>
<dbReference type="Proteomes" id="UP000606720">
    <property type="component" value="Unassembled WGS sequence"/>
</dbReference>
<dbReference type="GO" id="GO:0006281">
    <property type="term" value="P:DNA repair"/>
    <property type="evidence" value="ECO:0007669"/>
    <property type="project" value="UniProtKB-UniRule"/>
</dbReference>
<dbReference type="NCBIfam" id="TIGR00084">
    <property type="entry name" value="ruvA"/>
    <property type="match status" value="1"/>
</dbReference>
<dbReference type="InterPro" id="IPR010994">
    <property type="entry name" value="RuvA_2-like"/>
</dbReference>
<dbReference type="Pfam" id="PF01330">
    <property type="entry name" value="RuvA_N"/>
    <property type="match status" value="1"/>
</dbReference>
<dbReference type="SUPFAM" id="SSF46929">
    <property type="entry name" value="DNA helicase RuvA subunit, C-terminal domain"/>
    <property type="match status" value="1"/>
</dbReference>
<gene>
    <name evidence="6 8" type="primary">ruvA</name>
    <name evidence="8" type="ORF">H8S17_05480</name>
</gene>
<dbReference type="InterPro" id="IPR012340">
    <property type="entry name" value="NA-bd_OB-fold"/>
</dbReference>
<dbReference type="Pfam" id="PF14520">
    <property type="entry name" value="HHH_5"/>
    <property type="match status" value="1"/>
</dbReference>
<comment type="function">
    <text evidence="6">The RuvA-RuvB-RuvC complex processes Holliday junction (HJ) DNA during genetic recombination and DNA repair, while the RuvA-RuvB complex plays an important role in the rescue of blocked DNA replication forks via replication fork reversal (RFR). RuvA specifically binds to HJ cruciform DNA, conferring on it an open structure. The RuvB hexamer acts as an ATP-dependent pump, pulling dsDNA into and through the RuvAB complex. HJ branch migration allows RuvC to scan DNA until it finds its consensus sequence, where it cleaves and resolves the cruciform DNA.</text>
</comment>
<evidence type="ECO:0000259" key="7">
    <source>
        <dbReference type="SMART" id="SM00278"/>
    </source>
</evidence>
<dbReference type="InterPro" id="IPR013849">
    <property type="entry name" value="DNA_helicase_Holl-junc_RuvA_I"/>
</dbReference>
<dbReference type="EMBL" id="JACOPH010000003">
    <property type="protein sequence ID" value="MBC5713667.1"/>
    <property type="molecule type" value="Genomic_DNA"/>
</dbReference>
<dbReference type="Gene3D" id="2.40.50.140">
    <property type="entry name" value="Nucleic acid-binding proteins"/>
    <property type="match status" value="1"/>
</dbReference>
<keyword evidence="5 6" id="KW-0234">DNA repair</keyword>
<dbReference type="GO" id="GO:0005524">
    <property type="term" value="F:ATP binding"/>
    <property type="evidence" value="ECO:0007669"/>
    <property type="project" value="InterPro"/>
</dbReference>
<dbReference type="GO" id="GO:0009378">
    <property type="term" value="F:four-way junction helicase activity"/>
    <property type="evidence" value="ECO:0007669"/>
    <property type="project" value="InterPro"/>
</dbReference>
<dbReference type="SMART" id="SM00278">
    <property type="entry name" value="HhH1"/>
    <property type="match status" value="2"/>
</dbReference>
<evidence type="ECO:0000256" key="3">
    <source>
        <dbReference type="ARBA" id="ARBA00023125"/>
    </source>
</evidence>
<keyword evidence="1 6" id="KW-0963">Cytoplasm</keyword>
<comment type="caution">
    <text evidence="8">The sequence shown here is derived from an EMBL/GenBank/DDBJ whole genome shotgun (WGS) entry which is preliminary data.</text>
</comment>
<keyword evidence="3 6" id="KW-0238">DNA-binding</keyword>
<sequence length="203" mass="21829">MYAYIKGTLEETGSGWIVIDNQGIGYQMQVSARLMEELPMIGTEVKIYTYLNVKEDAMSLFGFLSKDDLHIFKLLLAVNGIGPKGALAVLSVLSADDLRFAVVGGDAKAIAKAPGIGAKTAQRVILELKDKLNIEDVFEKADQTADIPVKAADQTAKNEAIQALTALGYSASEALSAVSKLEITEDMDTENILKAALKQMAFL</sequence>
<feature type="region of interest" description="Domain I" evidence="6">
    <location>
        <begin position="1"/>
        <end position="64"/>
    </location>
</feature>
<dbReference type="CDD" id="cd14332">
    <property type="entry name" value="UBA_RuvA_C"/>
    <property type="match status" value="1"/>
</dbReference>
<evidence type="ECO:0000256" key="1">
    <source>
        <dbReference type="ARBA" id="ARBA00022490"/>
    </source>
</evidence>
<evidence type="ECO:0000256" key="4">
    <source>
        <dbReference type="ARBA" id="ARBA00023172"/>
    </source>
</evidence>
<dbReference type="GO" id="GO:0000400">
    <property type="term" value="F:four-way junction DNA binding"/>
    <property type="evidence" value="ECO:0007669"/>
    <property type="project" value="UniProtKB-UniRule"/>
</dbReference>
<evidence type="ECO:0000256" key="5">
    <source>
        <dbReference type="ARBA" id="ARBA00023204"/>
    </source>
</evidence>
<protein>
    <recommendedName>
        <fullName evidence="6">Holliday junction branch migration complex subunit RuvA</fullName>
    </recommendedName>
</protein>
<dbReference type="InterPro" id="IPR011114">
    <property type="entry name" value="RuvA_C"/>
</dbReference>
<dbReference type="Gene3D" id="1.10.150.20">
    <property type="entry name" value="5' to 3' exonuclease, C-terminal subdomain"/>
    <property type="match status" value="1"/>
</dbReference>
<comment type="subcellular location">
    <subcellularLocation>
        <location evidence="6">Cytoplasm</location>
    </subcellularLocation>
</comment>
<dbReference type="AlphaFoldDB" id="A0A923LNP9"/>
<keyword evidence="2 6" id="KW-0227">DNA damage</keyword>
<keyword evidence="9" id="KW-1185">Reference proteome</keyword>
<comment type="caution">
    <text evidence="6">Lacks conserved residue(s) required for the propagation of feature annotation.</text>
</comment>
<organism evidence="8 9">
    <name type="scientific">Roseburia zhanii</name>
    <dbReference type="NCBI Taxonomy" id="2763064"/>
    <lineage>
        <taxon>Bacteria</taxon>
        <taxon>Bacillati</taxon>
        <taxon>Bacillota</taxon>
        <taxon>Clostridia</taxon>
        <taxon>Lachnospirales</taxon>
        <taxon>Lachnospiraceae</taxon>
        <taxon>Roseburia</taxon>
    </lineage>
</organism>
<comment type="subunit">
    <text evidence="6">Homotetramer. Forms an RuvA(8)-RuvB(12)-Holliday junction (HJ) complex. HJ DNA is sandwiched between 2 RuvA tetramers; dsDNA enters through RuvA and exits via RuvB. An RuvB hexamer assembles on each DNA strand where it exits the tetramer. Each RuvB hexamer is contacted by two RuvA subunits (via domain III) on 2 adjacent RuvB subunits; this complex drives branch migration. In the full resolvosome a probable DNA-RuvA(4)-RuvB(12)-RuvC(2) complex forms which resolves the HJ.</text>
</comment>
<comment type="similarity">
    <text evidence="6">Belongs to the RuvA family.</text>
</comment>
<dbReference type="InterPro" id="IPR003583">
    <property type="entry name" value="Hlx-hairpin-Hlx_DNA-bd_motif"/>
</dbReference>
<dbReference type="GO" id="GO:0009379">
    <property type="term" value="C:Holliday junction helicase complex"/>
    <property type="evidence" value="ECO:0007669"/>
    <property type="project" value="InterPro"/>
</dbReference>
<dbReference type="InterPro" id="IPR000085">
    <property type="entry name" value="RuvA"/>
</dbReference>
<feature type="region of interest" description="Domain III" evidence="6">
    <location>
        <begin position="152"/>
        <end position="203"/>
    </location>
</feature>
<evidence type="ECO:0000256" key="6">
    <source>
        <dbReference type="HAMAP-Rule" id="MF_00031"/>
    </source>
</evidence>
<dbReference type="GO" id="GO:0005737">
    <property type="term" value="C:cytoplasm"/>
    <property type="evidence" value="ECO:0007669"/>
    <property type="project" value="UniProtKB-SubCell"/>
</dbReference>
<evidence type="ECO:0000256" key="2">
    <source>
        <dbReference type="ARBA" id="ARBA00022763"/>
    </source>
</evidence>
<comment type="domain">
    <text evidence="6">Has three domains with a flexible linker between the domains II and III and assumes an 'L' shape. Domain III is highly mobile and contacts RuvB.</text>
</comment>
<dbReference type="InterPro" id="IPR036267">
    <property type="entry name" value="RuvA_C_sf"/>
</dbReference>
<feature type="domain" description="Helix-hairpin-helix DNA-binding motif class 1" evidence="7">
    <location>
        <begin position="73"/>
        <end position="92"/>
    </location>
</feature>
<proteinExistence type="inferred from homology"/>
<evidence type="ECO:0000313" key="9">
    <source>
        <dbReference type="Proteomes" id="UP000606720"/>
    </source>
</evidence>
<evidence type="ECO:0000313" key="8">
    <source>
        <dbReference type="EMBL" id="MBC5713667.1"/>
    </source>
</evidence>
<dbReference type="HAMAP" id="MF_00031">
    <property type="entry name" value="DNA_HJ_migration_RuvA"/>
    <property type="match status" value="1"/>
</dbReference>
<dbReference type="SUPFAM" id="SSF50249">
    <property type="entry name" value="Nucleic acid-binding proteins"/>
    <property type="match status" value="1"/>
</dbReference>
<dbReference type="Pfam" id="PF07499">
    <property type="entry name" value="RuvA_C"/>
    <property type="match status" value="1"/>
</dbReference>
<dbReference type="GO" id="GO:0048476">
    <property type="term" value="C:Holliday junction resolvase complex"/>
    <property type="evidence" value="ECO:0007669"/>
    <property type="project" value="UniProtKB-UniRule"/>
</dbReference>
<accession>A0A923LNP9</accession>
<feature type="domain" description="Helix-hairpin-helix DNA-binding motif class 1" evidence="7">
    <location>
        <begin position="108"/>
        <end position="127"/>
    </location>
</feature>
<keyword evidence="4 6" id="KW-0233">DNA recombination</keyword>
<dbReference type="RefSeq" id="WP_178052156.1">
    <property type="nucleotide sequence ID" value="NZ_JACOPH010000003.1"/>
</dbReference>
<dbReference type="SUPFAM" id="SSF47781">
    <property type="entry name" value="RuvA domain 2-like"/>
    <property type="match status" value="1"/>
</dbReference>
<reference evidence="8" key="1">
    <citation type="submission" date="2020-08" db="EMBL/GenBank/DDBJ databases">
        <title>Genome public.</title>
        <authorList>
            <person name="Liu C."/>
            <person name="Sun Q."/>
        </authorList>
    </citation>
    <scope>NUCLEOTIDE SEQUENCE</scope>
    <source>
        <strain evidence="8">BX1005</strain>
    </source>
</reference>